<proteinExistence type="predicted"/>
<sequence length="153" mass="17614">MCPNTSKRLLRVCRSLVVCYQIWSHTSFSYGTVVVLWHSYRQEISWKRFYLSVMQDSWRELANAFANGRTLFSLHSTHQVSCLLERLRGAARALEPRTQKAIYEMGFSVMNSVLVLLEVYKHELQGNCRSWKAKLWSSVACAVGDFLGGTGYH</sequence>
<protein>
    <submittedName>
        <fullName evidence="1">Uncharacterized protein</fullName>
    </submittedName>
</protein>
<reference evidence="1" key="1">
    <citation type="journal article" date="2007" name="PLoS ONE">
        <title>The first genome sequence of an elite grapevine cultivar (Pinot noir Vitis vinifera L.): coping with a highly heterozygous genome.</title>
        <authorList>
            <person name="Velasco R."/>
            <person name="Zharkikh A."/>
            <person name="Troggio M."/>
            <person name="Cartwright D.A."/>
            <person name="Cestaro A."/>
            <person name="Pruss D."/>
            <person name="Pindo M."/>
            <person name="FitzGerald L.M."/>
            <person name="Vezzulli S."/>
            <person name="Reid J."/>
            <person name="Malacarne G."/>
            <person name="Iliev D."/>
            <person name="Coppola G."/>
            <person name="Wardell B."/>
            <person name="Micheletti D."/>
            <person name="Macalma T."/>
            <person name="Facci M."/>
            <person name="Mitchell J.T."/>
            <person name="Perazzolli M."/>
            <person name="Eldredge G."/>
            <person name="Gatto P."/>
            <person name="Oyzerski R."/>
            <person name="Moretto M."/>
            <person name="Gutin N."/>
            <person name="Stefanini M."/>
            <person name="Chen Y."/>
            <person name="Segala C."/>
            <person name="Davenport C."/>
            <person name="Dematte L."/>
            <person name="Mraz A."/>
            <person name="Battilana J."/>
            <person name="Stormo K."/>
            <person name="Costa F."/>
            <person name="Tao Q."/>
            <person name="Si-Ammour A."/>
            <person name="Harkins T."/>
            <person name="Lackey A."/>
            <person name="Perbost C."/>
            <person name="Taillon B."/>
            <person name="Stella A."/>
            <person name="Solovyev V."/>
            <person name="Fawcett J.A."/>
            <person name="Sterck L."/>
            <person name="Vandepoele K."/>
            <person name="Grando S.M."/>
            <person name="Toppo S."/>
            <person name="Moser C."/>
            <person name="Lanchbury J."/>
            <person name="Bogden R."/>
            <person name="Skolnick M."/>
            <person name="Sgaramella V."/>
            <person name="Bhatnagar S.K."/>
            <person name="Fontana P."/>
            <person name="Gutin A."/>
            <person name="Van de Peer Y."/>
            <person name="Salamini F."/>
            <person name="Viola R."/>
        </authorList>
    </citation>
    <scope>NUCLEOTIDE SEQUENCE</scope>
</reference>
<accession>A5ARC2</accession>
<dbReference type="EMBL" id="AM432878">
    <property type="protein sequence ID" value="CAN75948.1"/>
    <property type="molecule type" value="Genomic_DNA"/>
</dbReference>
<organism evidence="1">
    <name type="scientific">Vitis vinifera</name>
    <name type="common">Grape</name>
    <dbReference type="NCBI Taxonomy" id="29760"/>
    <lineage>
        <taxon>Eukaryota</taxon>
        <taxon>Viridiplantae</taxon>
        <taxon>Streptophyta</taxon>
        <taxon>Embryophyta</taxon>
        <taxon>Tracheophyta</taxon>
        <taxon>Spermatophyta</taxon>
        <taxon>Magnoliopsida</taxon>
        <taxon>eudicotyledons</taxon>
        <taxon>Gunneridae</taxon>
        <taxon>Pentapetalae</taxon>
        <taxon>rosids</taxon>
        <taxon>Vitales</taxon>
        <taxon>Vitaceae</taxon>
        <taxon>Viteae</taxon>
        <taxon>Vitis</taxon>
    </lineage>
</organism>
<gene>
    <name evidence="1" type="ORF">VITISV_014171</name>
</gene>
<name>A5ARC2_VITVI</name>
<dbReference type="AlphaFoldDB" id="A5ARC2"/>
<evidence type="ECO:0000313" key="1">
    <source>
        <dbReference type="EMBL" id="CAN75948.1"/>
    </source>
</evidence>